<gene>
    <name evidence="1" type="ORF">GCM10008943_33660</name>
</gene>
<dbReference type="Proteomes" id="UP001424441">
    <property type="component" value="Unassembled WGS sequence"/>
</dbReference>
<protein>
    <recommendedName>
        <fullName evidence="3">Oligogalacturonate lyase domain-containing protein</fullName>
    </recommendedName>
</protein>
<proteinExistence type="predicted"/>
<sequence length="436" mass="49901">MGIENQRIVNAEIRAFELSEPGKHHFFGYYNKQIWDLTGSRVLALQCDFPSKDLQPSDVASVGYFDLTNGNKFKKLSETTSWNWQMGAQLQWLEATQCRDIIFNIRRPLNDGGLYPGFGSRVVNVETGEAREYNVPVYVVAPSSEWAICVDYRRYNATHPTIGYVDELEPVELALAPSDDGMHILDLASGETKLVLSLADLNTNQPVASMDGAIHWISHPEIAQDSKRILFLHRWTKRIEDEFCWLHRLYSVNPDGTDLCLLECSDHPIPQLDDAYDADANSVFDYEKSEYQISHPTWVNPKEIMVWGPHKGEIHYNLYTDRSDRVEFIGTQVLTENGHMTYSPNGRFILSDTYPDDATSVRTLFIYDTHTGARYDIGRFWTDPNLGKVNRCDLHPRWRRDGRAVCIDSIHTEARNLYLIEVGDMLDQIQAEGDKA</sequence>
<evidence type="ECO:0000313" key="1">
    <source>
        <dbReference type="EMBL" id="GAA0616021.1"/>
    </source>
</evidence>
<accession>A0ABN1GPX2</accession>
<dbReference type="SUPFAM" id="SSF82171">
    <property type="entry name" value="DPP6 N-terminal domain-like"/>
    <property type="match status" value="1"/>
</dbReference>
<name>A0ABN1GPX2_9HYPH</name>
<comment type="caution">
    <text evidence="1">The sequence shown here is derived from an EMBL/GenBank/DDBJ whole genome shotgun (WGS) entry which is preliminary data.</text>
</comment>
<dbReference type="EMBL" id="BAAADE010000021">
    <property type="protein sequence ID" value="GAA0616021.1"/>
    <property type="molecule type" value="Genomic_DNA"/>
</dbReference>
<organism evidence="1 2">
    <name type="scientific">Paenochrobactrum glaciei</name>
    <dbReference type="NCBI Taxonomy" id="486407"/>
    <lineage>
        <taxon>Bacteria</taxon>
        <taxon>Pseudomonadati</taxon>
        <taxon>Pseudomonadota</taxon>
        <taxon>Alphaproteobacteria</taxon>
        <taxon>Hyphomicrobiales</taxon>
        <taxon>Brucellaceae</taxon>
        <taxon>Paenochrobactrum</taxon>
    </lineage>
</organism>
<dbReference type="InterPro" id="IPR015943">
    <property type="entry name" value="WD40/YVTN_repeat-like_dom_sf"/>
</dbReference>
<dbReference type="RefSeq" id="WP_343808436.1">
    <property type="nucleotide sequence ID" value="NZ_BAAADE010000021.1"/>
</dbReference>
<dbReference type="Gene3D" id="2.130.10.10">
    <property type="entry name" value="YVTN repeat-like/Quinoprotein amine dehydrogenase"/>
    <property type="match status" value="1"/>
</dbReference>
<evidence type="ECO:0000313" key="2">
    <source>
        <dbReference type="Proteomes" id="UP001424441"/>
    </source>
</evidence>
<evidence type="ECO:0008006" key="3">
    <source>
        <dbReference type="Google" id="ProtNLM"/>
    </source>
</evidence>
<reference evidence="1 2" key="1">
    <citation type="journal article" date="2019" name="Int. J. Syst. Evol. Microbiol.">
        <title>The Global Catalogue of Microorganisms (GCM) 10K type strain sequencing project: providing services to taxonomists for standard genome sequencing and annotation.</title>
        <authorList>
            <consortium name="The Broad Institute Genomics Platform"/>
            <consortium name="The Broad Institute Genome Sequencing Center for Infectious Disease"/>
            <person name="Wu L."/>
            <person name="Ma J."/>
        </authorList>
    </citation>
    <scope>NUCLEOTIDE SEQUENCE [LARGE SCALE GENOMIC DNA]</scope>
    <source>
        <strain evidence="1 2">JCM 15115</strain>
    </source>
</reference>
<keyword evidence="2" id="KW-1185">Reference proteome</keyword>